<protein>
    <submittedName>
        <fullName evidence="2">Uncharacterized protein</fullName>
    </submittedName>
</protein>
<dbReference type="AlphaFoldDB" id="A0A840S8D2"/>
<name>A0A840S8D2_9BURK</name>
<feature type="chain" id="PRO_5032283981" evidence="1">
    <location>
        <begin position="21"/>
        <end position="92"/>
    </location>
</feature>
<gene>
    <name evidence="2" type="ORF">HNQ51_002373</name>
</gene>
<accession>A0A840S8D2</accession>
<dbReference type="EMBL" id="JACHHO010000003">
    <property type="protein sequence ID" value="MBB5205054.1"/>
    <property type="molecule type" value="Genomic_DNA"/>
</dbReference>
<evidence type="ECO:0000313" key="3">
    <source>
        <dbReference type="Proteomes" id="UP000554837"/>
    </source>
</evidence>
<dbReference type="RefSeq" id="WP_217503008.1">
    <property type="nucleotide sequence ID" value="NZ_CP040709.1"/>
</dbReference>
<sequence>MNIGEKLALTLALASSGAQAAVSVQYYNRDSVTYVWEAMCGGSRYTVEFRQNTSATTTIPGPGPCIVKTPKGEVRLGQGAEIQIKDGAIVFK</sequence>
<reference evidence="2 3" key="1">
    <citation type="submission" date="2020-08" db="EMBL/GenBank/DDBJ databases">
        <title>Genomic Encyclopedia of Type Strains, Phase IV (KMG-IV): sequencing the most valuable type-strain genomes for metagenomic binning, comparative biology and taxonomic classification.</title>
        <authorList>
            <person name="Goeker M."/>
        </authorList>
    </citation>
    <scope>NUCLEOTIDE SEQUENCE [LARGE SCALE GENOMIC DNA]</scope>
    <source>
        <strain evidence="2 3">DSM 23958</strain>
    </source>
</reference>
<keyword evidence="1" id="KW-0732">Signal</keyword>
<organism evidence="2 3">
    <name type="scientific">Inhella inkyongensis</name>
    <dbReference type="NCBI Taxonomy" id="392593"/>
    <lineage>
        <taxon>Bacteria</taxon>
        <taxon>Pseudomonadati</taxon>
        <taxon>Pseudomonadota</taxon>
        <taxon>Betaproteobacteria</taxon>
        <taxon>Burkholderiales</taxon>
        <taxon>Sphaerotilaceae</taxon>
        <taxon>Inhella</taxon>
    </lineage>
</organism>
<proteinExistence type="predicted"/>
<evidence type="ECO:0000256" key="1">
    <source>
        <dbReference type="SAM" id="SignalP"/>
    </source>
</evidence>
<dbReference type="Proteomes" id="UP000554837">
    <property type="component" value="Unassembled WGS sequence"/>
</dbReference>
<keyword evidence="3" id="KW-1185">Reference proteome</keyword>
<evidence type="ECO:0000313" key="2">
    <source>
        <dbReference type="EMBL" id="MBB5205054.1"/>
    </source>
</evidence>
<comment type="caution">
    <text evidence="2">The sequence shown here is derived from an EMBL/GenBank/DDBJ whole genome shotgun (WGS) entry which is preliminary data.</text>
</comment>
<feature type="signal peptide" evidence="1">
    <location>
        <begin position="1"/>
        <end position="20"/>
    </location>
</feature>